<dbReference type="KEGG" id="tmn:UCRPA7_2399"/>
<reference evidence="2" key="1">
    <citation type="journal article" date="2013" name="Genome Announc.">
        <title>Draft genome sequence of the ascomycete Phaeoacremonium aleophilum strain UCR-PA7, a causal agent of the esca disease complex in grapevines.</title>
        <authorList>
            <person name="Blanco-Ulate B."/>
            <person name="Rolshausen P."/>
            <person name="Cantu D."/>
        </authorList>
    </citation>
    <scope>NUCLEOTIDE SEQUENCE [LARGE SCALE GENOMIC DNA]</scope>
    <source>
        <strain evidence="2">UCR-PA7</strain>
    </source>
</reference>
<accession>R8BRX4</accession>
<proteinExistence type="predicted"/>
<sequence length="163" mass="18730">MARDGPGFFQGDGDWDLLSYVRGMANFEGMTDDDEARAQRLKELNDGEFTDVFDELYQEYREYKASKSMWNEDGERALVLFCIVAMELGVIFTKKQLYLLRSVARDLPTVFEQMLVVAAADEYKNNGTPWVMESHVDYPHVQSSGRHWDSDFLDPFVYLSGPG</sequence>
<name>R8BRX4_PHAM7</name>
<dbReference type="HOGENOM" id="CLU_1628207_0_0_1"/>
<dbReference type="AlphaFoldDB" id="R8BRX4"/>
<evidence type="ECO:0000313" key="2">
    <source>
        <dbReference type="Proteomes" id="UP000014074"/>
    </source>
</evidence>
<dbReference type="GeneID" id="19322643"/>
<dbReference type="RefSeq" id="XP_007913188.1">
    <property type="nucleotide sequence ID" value="XM_007914997.1"/>
</dbReference>
<dbReference type="OrthoDB" id="432970at2759"/>
<organism evidence="1 2">
    <name type="scientific">Phaeoacremonium minimum (strain UCR-PA7)</name>
    <name type="common">Esca disease fungus</name>
    <name type="synonym">Togninia minima</name>
    <dbReference type="NCBI Taxonomy" id="1286976"/>
    <lineage>
        <taxon>Eukaryota</taxon>
        <taxon>Fungi</taxon>
        <taxon>Dikarya</taxon>
        <taxon>Ascomycota</taxon>
        <taxon>Pezizomycotina</taxon>
        <taxon>Sordariomycetes</taxon>
        <taxon>Sordariomycetidae</taxon>
        <taxon>Togniniales</taxon>
        <taxon>Togniniaceae</taxon>
        <taxon>Phaeoacremonium</taxon>
    </lineage>
</organism>
<dbReference type="Proteomes" id="UP000014074">
    <property type="component" value="Unassembled WGS sequence"/>
</dbReference>
<evidence type="ECO:0000313" key="1">
    <source>
        <dbReference type="EMBL" id="EOO02096.1"/>
    </source>
</evidence>
<keyword evidence="2" id="KW-1185">Reference proteome</keyword>
<gene>
    <name evidence="1" type="ORF">UCRPA7_2399</name>
</gene>
<dbReference type="EMBL" id="KB932933">
    <property type="protein sequence ID" value="EOO02096.1"/>
    <property type="molecule type" value="Genomic_DNA"/>
</dbReference>
<protein>
    <submittedName>
        <fullName evidence="1">Uncharacterized protein</fullName>
    </submittedName>
</protein>